<evidence type="ECO:0000256" key="2">
    <source>
        <dbReference type="ARBA" id="ARBA00004613"/>
    </source>
</evidence>
<keyword evidence="4" id="KW-0964">Secreted</keyword>
<dbReference type="AlphaFoldDB" id="A0A3Q3JUX3"/>
<dbReference type="KEGG" id="malb:109972063"/>
<evidence type="ECO:0000313" key="12">
    <source>
        <dbReference type="Ensembl" id="ENSMALP00000023899.1"/>
    </source>
</evidence>
<evidence type="ECO:0000313" key="13">
    <source>
        <dbReference type="Proteomes" id="UP000261600"/>
    </source>
</evidence>
<dbReference type="Ensembl" id="ENSMALT00000024351.1">
    <property type="protein sequence ID" value="ENSMALP00000023899.1"/>
    <property type="gene ID" value="ENSMALG00000016653.1"/>
</dbReference>
<protein>
    <recommendedName>
        <fullName evidence="3">phospholipase A2</fullName>
        <ecNumber evidence="3">3.1.1.4</ecNumber>
    </recommendedName>
</protein>
<keyword evidence="8" id="KW-0443">Lipid metabolism</keyword>
<feature type="domain" description="Phospholipase A2-like central" evidence="11">
    <location>
        <begin position="204"/>
        <end position="330"/>
    </location>
</feature>
<dbReference type="PROSITE" id="PS00118">
    <property type="entry name" value="PA2_HIS"/>
    <property type="match status" value="1"/>
</dbReference>
<dbReference type="GO" id="GO:0006644">
    <property type="term" value="P:phospholipid metabolic process"/>
    <property type="evidence" value="ECO:0007669"/>
    <property type="project" value="InterPro"/>
</dbReference>
<organism evidence="12 13">
    <name type="scientific">Monopterus albus</name>
    <name type="common">Swamp eel</name>
    <dbReference type="NCBI Taxonomy" id="43700"/>
    <lineage>
        <taxon>Eukaryota</taxon>
        <taxon>Metazoa</taxon>
        <taxon>Chordata</taxon>
        <taxon>Craniata</taxon>
        <taxon>Vertebrata</taxon>
        <taxon>Euteleostomi</taxon>
        <taxon>Actinopterygii</taxon>
        <taxon>Neopterygii</taxon>
        <taxon>Teleostei</taxon>
        <taxon>Neoteleostei</taxon>
        <taxon>Acanthomorphata</taxon>
        <taxon>Anabantaria</taxon>
        <taxon>Synbranchiformes</taxon>
        <taxon>Synbranchidae</taxon>
        <taxon>Monopterus</taxon>
    </lineage>
</organism>
<keyword evidence="6" id="KW-0378">Hydrolase</keyword>
<reference evidence="12" key="2">
    <citation type="submission" date="2025-09" db="UniProtKB">
        <authorList>
            <consortium name="Ensembl"/>
        </authorList>
    </citation>
    <scope>IDENTIFICATION</scope>
</reference>
<dbReference type="GO" id="GO:0004623">
    <property type="term" value="F:phospholipase A2 activity"/>
    <property type="evidence" value="ECO:0007669"/>
    <property type="project" value="UniProtKB-EC"/>
</dbReference>
<feature type="compositionally biased region" description="Basic residues" evidence="10">
    <location>
        <begin position="429"/>
        <end position="456"/>
    </location>
</feature>
<dbReference type="SMART" id="SM00085">
    <property type="entry name" value="PA2c"/>
    <property type="match status" value="1"/>
</dbReference>
<feature type="region of interest" description="Disordered" evidence="10">
    <location>
        <begin position="616"/>
        <end position="659"/>
    </location>
</feature>
<evidence type="ECO:0000256" key="5">
    <source>
        <dbReference type="ARBA" id="ARBA00022723"/>
    </source>
</evidence>
<dbReference type="OrthoDB" id="6075074at2759"/>
<evidence type="ECO:0000256" key="10">
    <source>
        <dbReference type="SAM" id="MobiDB-lite"/>
    </source>
</evidence>
<dbReference type="InterPro" id="IPR036444">
    <property type="entry name" value="PLipase_A2_dom_sf"/>
</dbReference>
<feature type="compositionally biased region" description="Polar residues" evidence="10">
    <location>
        <begin position="616"/>
        <end position="626"/>
    </location>
</feature>
<dbReference type="EC" id="3.1.1.4" evidence="3"/>
<feature type="region of interest" description="Disordered" evidence="10">
    <location>
        <begin position="410"/>
        <end position="475"/>
    </location>
</feature>
<feature type="compositionally biased region" description="Basic residues" evidence="10">
    <location>
        <begin position="639"/>
        <end position="657"/>
    </location>
</feature>
<name>A0A3Q3JUX3_MONAL</name>
<dbReference type="GO" id="GO:0046872">
    <property type="term" value="F:metal ion binding"/>
    <property type="evidence" value="ECO:0007669"/>
    <property type="project" value="UniProtKB-KW"/>
</dbReference>
<proteinExistence type="predicted"/>
<dbReference type="InterPro" id="IPR016090">
    <property type="entry name" value="PLA2-like_dom"/>
</dbReference>
<feature type="compositionally biased region" description="Polar residues" evidence="10">
    <location>
        <begin position="492"/>
        <end position="503"/>
    </location>
</feature>
<dbReference type="GO" id="GO:0005576">
    <property type="term" value="C:extracellular region"/>
    <property type="evidence" value="ECO:0007669"/>
    <property type="project" value="UniProtKB-SubCell"/>
</dbReference>
<dbReference type="FunFam" id="1.20.90.10:FF:000002">
    <property type="entry name" value="Phospholipase A2 group III"/>
    <property type="match status" value="1"/>
</dbReference>
<feature type="compositionally biased region" description="Basic and acidic residues" evidence="10">
    <location>
        <begin position="457"/>
        <end position="466"/>
    </location>
</feature>
<keyword evidence="7" id="KW-0106">Calcium</keyword>
<dbReference type="Gene3D" id="1.20.90.10">
    <property type="entry name" value="Phospholipase A2 domain"/>
    <property type="match status" value="1"/>
</dbReference>
<feature type="compositionally biased region" description="Basic residues" evidence="10">
    <location>
        <begin position="798"/>
        <end position="810"/>
    </location>
</feature>
<evidence type="ECO:0000256" key="6">
    <source>
        <dbReference type="ARBA" id="ARBA00022801"/>
    </source>
</evidence>
<evidence type="ECO:0000256" key="8">
    <source>
        <dbReference type="ARBA" id="ARBA00023098"/>
    </source>
</evidence>
<feature type="region of interest" description="Disordered" evidence="10">
    <location>
        <begin position="777"/>
        <end position="846"/>
    </location>
</feature>
<dbReference type="Pfam" id="PF05826">
    <property type="entry name" value="Phospholip_A2_2"/>
    <property type="match status" value="1"/>
</dbReference>
<keyword evidence="9" id="KW-1015">Disulfide bond</keyword>
<dbReference type="GeneID" id="109972063"/>
<dbReference type="InterPro" id="IPR033113">
    <property type="entry name" value="PLA2_histidine"/>
</dbReference>
<evidence type="ECO:0000256" key="9">
    <source>
        <dbReference type="ARBA" id="ARBA00023157"/>
    </source>
</evidence>
<evidence type="ECO:0000256" key="3">
    <source>
        <dbReference type="ARBA" id="ARBA00013278"/>
    </source>
</evidence>
<dbReference type="SUPFAM" id="SSF48619">
    <property type="entry name" value="Phospholipase A2, PLA2"/>
    <property type="match status" value="1"/>
</dbReference>
<dbReference type="STRING" id="43700.ENSMALP00000023899"/>
<dbReference type="RefSeq" id="XP_020476332.1">
    <property type="nucleotide sequence ID" value="XM_020620676.1"/>
</dbReference>
<comment type="cofactor">
    <cofactor evidence="1">
        <name>Ca(2+)</name>
        <dbReference type="ChEBI" id="CHEBI:29108"/>
    </cofactor>
</comment>
<evidence type="ECO:0000256" key="7">
    <source>
        <dbReference type="ARBA" id="ARBA00022837"/>
    </source>
</evidence>
<dbReference type="PANTHER" id="PTHR12253">
    <property type="entry name" value="RH14732P"/>
    <property type="match status" value="1"/>
</dbReference>
<comment type="subcellular location">
    <subcellularLocation>
        <location evidence="2">Secreted</location>
    </subcellularLocation>
</comment>
<feature type="region of interest" description="Disordered" evidence="10">
    <location>
        <begin position="362"/>
        <end position="391"/>
    </location>
</feature>
<accession>A0A3Q3JUX3</accession>
<feature type="compositionally biased region" description="Polar residues" evidence="10">
    <location>
        <begin position="379"/>
        <end position="391"/>
    </location>
</feature>
<keyword evidence="5" id="KW-0479">Metal-binding</keyword>
<reference evidence="12" key="1">
    <citation type="submission" date="2025-08" db="UniProtKB">
        <authorList>
            <consortium name="Ensembl"/>
        </authorList>
    </citation>
    <scope>IDENTIFICATION</scope>
</reference>
<feature type="compositionally biased region" description="Basic and acidic residues" evidence="10">
    <location>
        <begin position="418"/>
        <end position="428"/>
    </location>
</feature>
<dbReference type="GO" id="GO:0050482">
    <property type="term" value="P:arachidonate secretion"/>
    <property type="evidence" value="ECO:0007669"/>
    <property type="project" value="InterPro"/>
</dbReference>
<evidence type="ECO:0000256" key="4">
    <source>
        <dbReference type="ARBA" id="ARBA00022525"/>
    </source>
</evidence>
<feature type="region of interest" description="Disordered" evidence="10">
    <location>
        <begin position="492"/>
        <end position="544"/>
    </location>
</feature>
<evidence type="ECO:0000259" key="11">
    <source>
        <dbReference type="SMART" id="SM00085"/>
    </source>
</evidence>
<feature type="compositionally biased region" description="Basic and acidic residues" evidence="10">
    <location>
        <begin position="510"/>
        <end position="531"/>
    </location>
</feature>
<evidence type="ECO:0000256" key="1">
    <source>
        <dbReference type="ARBA" id="ARBA00001913"/>
    </source>
</evidence>
<keyword evidence="13" id="KW-1185">Reference proteome</keyword>
<dbReference type="CDD" id="cd04704">
    <property type="entry name" value="PLA2_bee_venom_like"/>
    <property type="match status" value="1"/>
</dbReference>
<dbReference type="CTD" id="147011"/>
<sequence>MKIPKLNLMRLMRLTPPRFAIYHIKFRIIQLCLKSARATQSPGKPRRAVSVTHGAESAGRRIMWSILFFFMYYLNRNFVKGDLLTRALDAEKGVKEMFSVVNDTFCAKMSNLEENFLYQVSDGTEVVRSVVSSAGKLVNCSATVNKIQVNSFMHECWLGLKEQRAARELQTVFAHMDKAKLMCREFKARSERSGSVEMDERDDSALQHKVLERSKRGFTYPGTLWCGAGNMADHYDQLGSAAETDSCCRTHDHCPHVIHAFSSSYGYTNFKWHSISHCDCDDELKACLRKVNDTTSRVVGQAFFNIFSVPCFELVYEDQCKERHWYGLCKQYEKFPIAVMKEAVPYGFRGIDVIDELTVAPPKNKHSKKSKEEEKPESTTLSTMSGTEEPSLTNVVTAAEDFIKFLATVSTSQGSSPDSDKGETQSSEKKKRKNTGKKRKTTNKQKGKGKGRRRKQKAEAGVKVEEGAAVSPSGNRAEEVIALSNFINESQKLDQSGRNTNRMGDSEYELGEKEQPSNEVMKDEPAMDKETVSITSPPTVQKKPAESHIDMLIEENTSCTSASVTTVIPQKDKNKRLRKGRRMNRKIIPLPPSKELVANTTDILSTMSTFTIITPASQPKQQSLGNDTEEQPVVSVNAKRNRSKERKDGKGRKKNRKVSLVSLSVAAGHEDPPASDLKVIPLSATVPSALGPEWQVSHRPGVYLGNMTAHIRALNSSFAVLKRQRLNERGLRNKRTKTVLPLSGENPLFHNSSKNVLPIPTTTDGSVITAAISGPMEQLETHRKRRRFTTAAPTISTKQHRKQRKPRKKAMPLPLRDGAQVPLQTVTSNTATTEEPSLQKSEISEMQHMTTSATLVMSPVQFSNEKARAQFSRKKKKATVRRQ</sequence>
<feature type="compositionally biased region" description="Polar residues" evidence="10">
    <location>
        <begin position="822"/>
        <end position="841"/>
    </location>
</feature>
<dbReference type="Proteomes" id="UP000261600">
    <property type="component" value="Unplaced"/>
</dbReference>